<name>R7SS11_DICSQ</name>
<dbReference type="AlphaFoldDB" id="R7SS11"/>
<reference evidence="2 3" key="1">
    <citation type="journal article" date="2012" name="Science">
        <title>The Paleozoic origin of enzymatic lignin decomposition reconstructed from 31 fungal genomes.</title>
        <authorList>
            <person name="Floudas D."/>
            <person name="Binder M."/>
            <person name="Riley R."/>
            <person name="Barry K."/>
            <person name="Blanchette R.A."/>
            <person name="Henrissat B."/>
            <person name="Martinez A.T."/>
            <person name="Otillar R."/>
            <person name="Spatafora J.W."/>
            <person name="Yadav J.S."/>
            <person name="Aerts A."/>
            <person name="Benoit I."/>
            <person name="Boyd A."/>
            <person name="Carlson A."/>
            <person name="Copeland A."/>
            <person name="Coutinho P.M."/>
            <person name="de Vries R.P."/>
            <person name="Ferreira P."/>
            <person name="Findley K."/>
            <person name="Foster B."/>
            <person name="Gaskell J."/>
            <person name="Glotzer D."/>
            <person name="Gorecki P."/>
            <person name="Heitman J."/>
            <person name="Hesse C."/>
            <person name="Hori C."/>
            <person name="Igarashi K."/>
            <person name="Jurgens J.A."/>
            <person name="Kallen N."/>
            <person name="Kersten P."/>
            <person name="Kohler A."/>
            <person name="Kuees U."/>
            <person name="Kumar T.K.A."/>
            <person name="Kuo A."/>
            <person name="LaButti K."/>
            <person name="Larrondo L.F."/>
            <person name="Lindquist E."/>
            <person name="Ling A."/>
            <person name="Lombard V."/>
            <person name="Lucas S."/>
            <person name="Lundell T."/>
            <person name="Martin R."/>
            <person name="McLaughlin D.J."/>
            <person name="Morgenstern I."/>
            <person name="Morin E."/>
            <person name="Murat C."/>
            <person name="Nagy L.G."/>
            <person name="Nolan M."/>
            <person name="Ohm R.A."/>
            <person name="Patyshakuliyeva A."/>
            <person name="Rokas A."/>
            <person name="Ruiz-Duenas F.J."/>
            <person name="Sabat G."/>
            <person name="Salamov A."/>
            <person name="Samejima M."/>
            <person name="Schmutz J."/>
            <person name="Slot J.C."/>
            <person name="St John F."/>
            <person name="Stenlid J."/>
            <person name="Sun H."/>
            <person name="Sun S."/>
            <person name="Syed K."/>
            <person name="Tsang A."/>
            <person name="Wiebenga A."/>
            <person name="Young D."/>
            <person name="Pisabarro A."/>
            <person name="Eastwood D.C."/>
            <person name="Martin F."/>
            <person name="Cullen D."/>
            <person name="Grigoriev I.V."/>
            <person name="Hibbett D.S."/>
        </authorList>
    </citation>
    <scope>NUCLEOTIDE SEQUENCE [LARGE SCALE GENOMIC DNA]</scope>
    <source>
        <strain evidence="2 3">LYAD-421 SS1</strain>
    </source>
</reference>
<evidence type="ECO:0000313" key="3">
    <source>
        <dbReference type="Proteomes" id="UP000053319"/>
    </source>
</evidence>
<organism evidence="2 3">
    <name type="scientific">Dichomitus squalens (strain LYAD-421)</name>
    <name type="common">Western red white-rot fungus</name>
    <dbReference type="NCBI Taxonomy" id="732165"/>
    <lineage>
        <taxon>Eukaryota</taxon>
        <taxon>Fungi</taxon>
        <taxon>Dikarya</taxon>
        <taxon>Basidiomycota</taxon>
        <taxon>Agaricomycotina</taxon>
        <taxon>Agaricomycetes</taxon>
        <taxon>Polyporales</taxon>
        <taxon>Polyporaceae</taxon>
        <taxon>Dichomitus</taxon>
    </lineage>
</organism>
<evidence type="ECO:0000313" key="2">
    <source>
        <dbReference type="EMBL" id="EJF58861.1"/>
    </source>
</evidence>
<proteinExistence type="predicted"/>
<accession>R7SS11</accession>
<feature type="region of interest" description="Disordered" evidence="1">
    <location>
        <begin position="273"/>
        <end position="295"/>
    </location>
</feature>
<sequence>MAKQDDSRNLRPLVEEYLAVFDEPLYHHLDIPSWVLAVSPSAASGHLFTVRKLIRAMYNTAANLRLEDGERYVLTTVCACADNAKKKLSPEAQNDALALYSRQMESVLRRDGHKCALTGRPEAGYWALYQWEHPEAEVPGPIWDTVGAAHIFKCPFIHCLPILTTTIRYVGEPLAGITLDILRRYAQLSDECIGGMAVIDRQENAISLFHTFGFCLAPTEVRQYDGTDASASQFPSRQLLRLHATLAGILHESSAAKMFAQLMGRYTDLFRGSLDPPTATGGREEVPEEVSEERPGKRYRSALSVAVI</sequence>
<gene>
    <name evidence="2" type="ORF">DICSQDRAFT_128591</name>
</gene>
<dbReference type="GeneID" id="18834484"/>
<dbReference type="HOGENOM" id="CLU_903223_0_0_1"/>
<dbReference type="Proteomes" id="UP000053319">
    <property type="component" value="Unassembled WGS sequence"/>
</dbReference>
<dbReference type="EMBL" id="JH719430">
    <property type="protein sequence ID" value="EJF58861.1"/>
    <property type="molecule type" value="Genomic_DNA"/>
</dbReference>
<evidence type="ECO:0000256" key="1">
    <source>
        <dbReference type="SAM" id="MobiDB-lite"/>
    </source>
</evidence>
<protein>
    <submittedName>
        <fullName evidence="2">Uncharacterized protein</fullName>
    </submittedName>
</protein>
<dbReference type="KEGG" id="dsq:DICSQDRAFT_128591"/>
<dbReference type="RefSeq" id="XP_007368333.1">
    <property type="nucleotide sequence ID" value="XM_007368271.1"/>
</dbReference>